<reference evidence="1 2" key="1">
    <citation type="submission" date="2015-07" db="EMBL/GenBank/DDBJ databases">
        <title>Emmonsia species relationships and genome sequence.</title>
        <authorList>
            <consortium name="The Broad Institute Genomics Platform"/>
            <person name="Cuomo C.A."/>
            <person name="Munoz J.F."/>
            <person name="Imamovic A."/>
            <person name="Priest M.E."/>
            <person name="Young S."/>
            <person name="Clay O.K."/>
            <person name="McEwen J.G."/>
        </authorList>
    </citation>
    <scope>NUCLEOTIDE SEQUENCE [LARGE SCALE GENOMIC DNA]</scope>
    <source>
        <strain evidence="1 2">UAMH 9510</strain>
    </source>
</reference>
<dbReference type="VEuPathDB" id="FungiDB:AJ78_04030"/>
<evidence type="ECO:0000313" key="1">
    <source>
        <dbReference type="EMBL" id="OJD15732.1"/>
    </source>
</evidence>
<evidence type="ECO:0000313" key="2">
    <source>
        <dbReference type="Proteomes" id="UP000182235"/>
    </source>
</evidence>
<gene>
    <name evidence="1" type="ORF">AJ78_04030</name>
</gene>
<dbReference type="EMBL" id="LGRN01000140">
    <property type="protein sequence ID" value="OJD15732.1"/>
    <property type="molecule type" value="Genomic_DNA"/>
</dbReference>
<dbReference type="AlphaFoldDB" id="A0A1J9QIL3"/>
<proteinExistence type="predicted"/>
<sequence>MACRCGLWVSPNVPYGSGTVLRHISWSQVIAPPYVGATKMQPDNPHSELLGCRDFVEQMGLGGNIGLDEPFNVATTITIVAPNTPVFPTKRHPLITHTPRASGAVEKCDRRGLRDYVNELTVTATPAGNVNRDTLNLSILRKYSW</sequence>
<comment type="caution">
    <text evidence="1">The sequence shown here is derived from an EMBL/GenBank/DDBJ whole genome shotgun (WGS) entry which is preliminary data.</text>
</comment>
<protein>
    <submittedName>
        <fullName evidence="1">Uncharacterized protein</fullName>
    </submittedName>
</protein>
<dbReference type="Proteomes" id="UP000182235">
    <property type="component" value="Unassembled WGS sequence"/>
</dbReference>
<name>A0A1J9QIL3_9EURO</name>
<organism evidence="1 2">
    <name type="scientific">Emergomyces pasteurianus Ep9510</name>
    <dbReference type="NCBI Taxonomy" id="1447872"/>
    <lineage>
        <taxon>Eukaryota</taxon>
        <taxon>Fungi</taxon>
        <taxon>Dikarya</taxon>
        <taxon>Ascomycota</taxon>
        <taxon>Pezizomycotina</taxon>
        <taxon>Eurotiomycetes</taxon>
        <taxon>Eurotiomycetidae</taxon>
        <taxon>Onygenales</taxon>
        <taxon>Ajellomycetaceae</taxon>
        <taxon>Emergomyces</taxon>
    </lineage>
</organism>
<keyword evidence="2" id="KW-1185">Reference proteome</keyword>
<accession>A0A1J9QIL3</accession>